<dbReference type="InterPro" id="IPR001036">
    <property type="entry name" value="Acrflvin-R"/>
</dbReference>
<dbReference type="InterPro" id="IPR027463">
    <property type="entry name" value="AcrB_DN_DC_subdom"/>
</dbReference>
<dbReference type="RefSeq" id="WP_009577112.1">
    <property type="nucleotide sequence ID" value="NZ_AEIG01000113.1"/>
</dbReference>
<dbReference type="SUPFAM" id="SSF82714">
    <property type="entry name" value="Multidrug efflux transporter AcrB TolC docking domain, DN and DC subdomains"/>
    <property type="match status" value="2"/>
</dbReference>
<dbReference type="GO" id="GO:0042910">
    <property type="term" value="F:xenobiotic transmembrane transporter activity"/>
    <property type="evidence" value="ECO:0007669"/>
    <property type="project" value="TreeGrafter"/>
</dbReference>
<proteinExistence type="predicted"/>
<name>F3L5I2_9GAMM</name>
<reference evidence="1 2" key="1">
    <citation type="journal article" date="2011" name="J. Bacteriol.">
        <title>Genome sequence of strain IMCC3088, a proteorhodopsin-containing marine bacterium belonging to the OM60/NOR5 clade.</title>
        <authorList>
            <person name="Jang Y."/>
            <person name="Oh H.M."/>
            <person name="Kang I."/>
            <person name="Lee K."/>
            <person name="Yang S.J."/>
            <person name="Cho J.C."/>
        </authorList>
    </citation>
    <scope>NUCLEOTIDE SEQUENCE [LARGE SCALE GENOMIC DNA]</scope>
    <source>
        <strain evidence="1 2">IMCC3088</strain>
    </source>
</reference>
<dbReference type="SUPFAM" id="SSF82693">
    <property type="entry name" value="Multidrug efflux transporter AcrB pore domain, PN1, PN2, PC1 and PC2 subdomains"/>
    <property type="match status" value="2"/>
</dbReference>
<dbReference type="Gene3D" id="3.30.70.1440">
    <property type="entry name" value="Multidrug efflux transporter AcrB pore domain"/>
    <property type="match status" value="1"/>
</dbReference>
<dbReference type="PANTHER" id="PTHR32063">
    <property type="match status" value="1"/>
</dbReference>
<dbReference type="Pfam" id="PF00873">
    <property type="entry name" value="ACR_tran"/>
    <property type="match status" value="1"/>
</dbReference>
<organism evidence="1 2">
    <name type="scientific">Aequoribacter fuscus</name>
    <dbReference type="NCBI Taxonomy" id="2518989"/>
    <lineage>
        <taxon>Bacteria</taxon>
        <taxon>Pseudomonadati</taxon>
        <taxon>Pseudomonadota</taxon>
        <taxon>Gammaproteobacteria</taxon>
        <taxon>Cellvibrionales</taxon>
        <taxon>Halieaceae</taxon>
        <taxon>Aequoribacter</taxon>
    </lineage>
</organism>
<dbReference type="Gene3D" id="1.20.1640.10">
    <property type="entry name" value="Multidrug efflux transporter AcrB transmembrane domain"/>
    <property type="match status" value="2"/>
</dbReference>
<dbReference type="PRINTS" id="PR00702">
    <property type="entry name" value="ACRIFLAVINRP"/>
</dbReference>
<dbReference type="OrthoDB" id="5287122at2"/>
<accession>F3L5I2</accession>
<comment type="caution">
    <text evidence="1">The sequence shown here is derived from an EMBL/GenBank/DDBJ whole genome shotgun (WGS) entry which is preliminary data.</text>
</comment>
<gene>
    <name evidence="1" type="ORF">IMCC3088_145</name>
</gene>
<protein>
    <submittedName>
        <fullName evidence="1">Acriflavin resistance protein</fullName>
    </submittedName>
</protein>
<dbReference type="eggNOG" id="COG0841">
    <property type="taxonomic scope" value="Bacteria"/>
</dbReference>
<dbReference type="PANTHER" id="PTHR32063:SF33">
    <property type="entry name" value="RND SUPERFAMILY EFFLUX PUMP PERMEASE COMPONENT"/>
    <property type="match status" value="1"/>
</dbReference>
<evidence type="ECO:0000313" key="2">
    <source>
        <dbReference type="Proteomes" id="UP000005615"/>
    </source>
</evidence>
<evidence type="ECO:0000313" key="1">
    <source>
        <dbReference type="EMBL" id="EGG28404.1"/>
    </source>
</evidence>
<dbReference type="Gene3D" id="3.30.70.1430">
    <property type="entry name" value="Multidrug efflux transporter AcrB pore domain"/>
    <property type="match status" value="2"/>
</dbReference>
<dbReference type="Gene3D" id="3.30.70.1320">
    <property type="entry name" value="Multidrug efflux transporter AcrB pore domain like"/>
    <property type="match status" value="1"/>
</dbReference>
<sequence>MNGPIRWFIDNPIAANLLMILLVLGGLLAIPALNKQFFPEIEINSVSVSMVYPGASPREVEEQICARIEEAVHDLRGVKEIRSVAQQGVGTVLIEAEQGYDTSKLTADVKTRVDAINTFPGDAERPIVVENAYRHLMAVVNIAGDLSERELKVLGERLRDDLSAEPYVSVVELRDPRPYEVSVEVAEANLRRYGLTFDGVVAAIRGASLNLPAGAIKAESGDIRLQTRGQAYGRTDFEAIPLITRSDGVTVTLGDVASVRDGFADIDIETRFNGKRSHALDVYVTSDPQTLRTSEVVHQWIEKTQPTMPEGVTLTMWRDSSVPFVERVDTLLKNGVGGLGLVFLVLLLFLRPKLAMWVCVGIGVAFMGAFFLLQYTNTSLNMISLFAFLLILGIVVDDAIIVGESIHTYQTNGHPGSDGAFIGAKAVLKPVMYAVISTMIFFVPMLFMPGDMASAATAIPVVVILALAFSLIESLWILPPHLAYMKPAAPPRSAILKTLETVRLKFADGLVRIADDYYQPMLKGALKHNVLVLGFFLVALLMTLAIYAGGWLRSGFFPQVNSDYVQVQIALPDGGPFRRSLEVMDQVEQAAIAMKSDYNQRPEFADELAIGNISASARENQVRVIVETLSDKVDTKALSTELESSWGDLGLVESLQVDYTINHLGKPITLVLTSTSVSDLQSVAADLRAILETYEGVYNITDSLEAPRDEIVLDLKPQAENLSVTLFDLARQVREAFYGAEAQRIPRVKEDVKVMVRYPENERLSVDDLDELRIRLPNGSQVPFDTVADVAIEPGYQKIERLDRERTLVVSADVVTGASSPRAVVDTIINDYLPVWQQSYPSVGLALDGELEEEGEFLRAMLTYMGLALLIIYGLMAIPFRSYWQPFLILTAVPFGVMGAILGHLILDWQVSMFSILGVIACAGVVVNDNLVLIDRVNNLRDEGGMNLYDALVNGSRDRFRPIILTSLTTFIGLLPIMSETSVQAQFLIPMVTSLAFGVLFATGVTLVLVPCLYLFGEQVGSLLRPRSAVASA</sequence>
<dbReference type="Gene3D" id="3.30.2090.10">
    <property type="entry name" value="Multidrug efflux transporter AcrB TolC docking domain, DN and DC subdomains"/>
    <property type="match status" value="2"/>
</dbReference>
<keyword evidence="2" id="KW-1185">Reference proteome</keyword>
<dbReference type="Proteomes" id="UP000005615">
    <property type="component" value="Unassembled WGS sequence"/>
</dbReference>
<dbReference type="EMBL" id="AEIG01000113">
    <property type="protein sequence ID" value="EGG28404.1"/>
    <property type="molecule type" value="Genomic_DNA"/>
</dbReference>
<dbReference type="AlphaFoldDB" id="F3L5I2"/>
<dbReference type="SUPFAM" id="SSF82866">
    <property type="entry name" value="Multidrug efflux transporter AcrB transmembrane domain"/>
    <property type="match status" value="2"/>
</dbReference>
<dbReference type="STRING" id="2518989.IMCC3088_145"/>
<dbReference type="GO" id="GO:0005886">
    <property type="term" value="C:plasma membrane"/>
    <property type="evidence" value="ECO:0007669"/>
    <property type="project" value="TreeGrafter"/>
</dbReference>